<keyword evidence="13" id="KW-1185">Reference proteome</keyword>
<dbReference type="PANTHER" id="PTHR14927:SF0">
    <property type="entry name" value="NUCLEOLAR PROTEIN 10"/>
    <property type="match status" value="1"/>
</dbReference>
<proteinExistence type="inferred from homology"/>
<dbReference type="InterPro" id="IPR015943">
    <property type="entry name" value="WD40/YVTN_repeat-like_dom_sf"/>
</dbReference>
<dbReference type="InterPro" id="IPR040382">
    <property type="entry name" value="NOL10/Enp2"/>
</dbReference>
<dbReference type="InterPro" id="IPR012580">
    <property type="entry name" value="NUC153"/>
</dbReference>
<comment type="similarity">
    <text evidence="2">Belongs to the WD repeat NOL10/ENP2 family.</text>
</comment>
<evidence type="ECO:0000313" key="13">
    <source>
        <dbReference type="Proteomes" id="UP000383932"/>
    </source>
</evidence>
<evidence type="ECO:0000256" key="2">
    <source>
        <dbReference type="ARBA" id="ARBA00005264"/>
    </source>
</evidence>
<feature type="domain" description="Nucleolar protein 10-like second" evidence="10">
    <location>
        <begin position="379"/>
        <end position="427"/>
    </location>
</feature>
<dbReference type="AlphaFoldDB" id="A0A5N5QHY7"/>
<evidence type="ECO:0000256" key="4">
    <source>
        <dbReference type="ARBA" id="ARBA00012176"/>
    </source>
</evidence>
<dbReference type="InterPro" id="IPR036322">
    <property type="entry name" value="WD40_repeat_dom_sf"/>
</dbReference>
<dbReference type="Gene3D" id="3.40.50.10320">
    <property type="entry name" value="LmbE-like"/>
    <property type="match status" value="1"/>
</dbReference>
<gene>
    <name evidence="12" type="ORF">CTheo_5321</name>
</gene>
<dbReference type="EMBL" id="SSOP01000115">
    <property type="protein sequence ID" value="KAB5591239.1"/>
    <property type="molecule type" value="Genomic_DNA"/>
</dbReference>
<evidence type="ECO:0000259" key="10">
    <source>
        <dbReference type="Pfam" id="PF23097"/>
    </source>
</evidence>
<name>A0A5N5QHY7_9AGAM</name>
<dbReference type="GO" id="GO:0032040">
    <property type="term" value="C:small-subunit processome"/>
    <property type="evidence" value="ECO:0007669"/>
    <property type="project" value="TreeGrafter"/>
</dbReference>
<dbReference type="OrthoDB" id="273340at2759"/>
<keyword evidence="5" id="KW-0853">WD repeat</keyword>
<evidence type="ECO:0000259" key="9">
    <source>
        <dbReference type="Pfam" id="PF08159"/>
    </source>
</evidence>
<dbReference type="Pfam" id="PF02585">
    <property type="entry name" value="PIG-L"/>
    <property type="match status" value="1"/>
</dbReference>
<dbReference type="GO" id="GO:0000462">
    <property type="term" value="P:maturation of SSU-rRNA from tricistronic rRNA transcript (SSU-rRNA, 5.8S rRNA, LSU-rRNA)"/>
    <property type="evidence" value="ECO:0007669"/>
    <property type="project" value="TreeGrafter"/>
</dbReference>
<dbReference type="GO" id="GO:0030686">
    <property type="term" value="C:90S preribosome"/>
    <property type="evidence" value="ECO:0007669"/>
    <property type="project" value="TreeGrafter"/>
</dbReference>
<dbReference type="InterPro" id="IPR024078">
    <property type="entry name" value="LmbE-like_dom_sf"/>
</dbReference>
<dbReference type="Proteomes" id="UP000383932">
    <property type="component" value="Unassembled WGS sequence"/>
</dbReference>
<dbReference type="GO" id="GO:0000225">
    <property type="term" value="F:N-acetylglucosaminylphosphatidylinositol deacetylase activity"/>
    <property type="evidence" value="ECO:0007669"/>
    <property type="project" value="UniProtKB-EC"/>
</dbReference>
<feature type="region of interest" description="Disordered" evidence="8">
    <location>
        <begin position="513"/>
        <end position="681"/>
    </location>
</feature>
<feature type="domain" description="NUC153" evidence="9">
    <location>
        <begin position="496"/>
        <end position="523"/>
    </location>
</feature>
<evidence type="ECO:0000256" key="3">
    <source>
        <dbReference type="ARBA" id="ARBA00006066"/>
    </source>
</evidence>
<feature type="compositionally biased region" description="Basic and acidic residues" evidence="8">
    <location>
        <begin position="636"/>
        <end position="647"/>
    </location>
</feature>
<evidence type="ECO:0000256" key="1">
    <source>
        <dbReference type="ARBA" id="ARBA00004604"/>
    </source>
</evidence>
<keyword evidence="6" id="KW-0677">Repeat</keyword>
<comment type="subcellular location">
    <subcellularLocation>
        <location evidence="1">Nucleus</location>
        <location evidence="1">Nucleolus</location>
    </subcellularLocation>
</comment>
<evidence type="ECO:0000313" key="12">
    <source>
        <dbReference type="EMBL" id="KAB5591239.1"/>
    </source>
</evidence>
<evidence type="ECO:0000256" key="5">
    <source>
        <dbReference type="ARBA" id="ARBA00022574"/>
    </source>
</evidence>
<accession>A0A5N5QHY7</accession>
<evidence type="ECO:0000259" key="11">
    <source>
        <dbReference type="Pfam" id="PF23098"/>
    </source>
</evidence>
<comment type="similarity">
    <text evidence="3">Belongs to the PIGL family.</text>
</comment>
<organism evidence="12 13">
    <name type="scientific">Ceratobasidium theobromae</name>
    <dbReference type="NCBI Taxonomy" id="1582974"/>
    <lineage>
        <taxon>Eukaryota</taxon>
        <taxon>Fungi</taxon>
        <taxon>Dikarya</taxon>
        <taxon>Basidiomycota</taxon>
        <taxon>Agaricomycotina</taxon>
        <taxon>Agaricomycetes</taxon>
        <taxon>Cantharellales</taxon>
        <taxon>Ceratobasidiaceae</taxon>
        <taxon>Ceratobasidium</taxon>
    </lineage>
</organism>
<dbReference type="Pfam" id="PF08159">
    <property type="entry name" value="NUC153"/>
    <property type="match status" value="1"/>
</dbReference>
<sequence length="967" mass="107472">MDNIKVYTVNGAASGSSTSLPDWLIRKRAVKGKGKREIREHVEGTIDLIQHFEFPEASNRIRTTRDGHHAMATGTYKPQIRVYDLDQLSIKFERHTDAENVDFIILSDDWTKSLHLQNDRTVELHIQGGFHYRTRIPRFGRTLAYHFPSCDALIAGAGSEVYRLNLAQGRFMAPLSLDPDVASEGINAIDINPAHQLFAFGTDGRGLVDFWDPRARAKLGTLELPPVAMGEMEGVSSLASRADGLSLAVGTTAGKTLLYDLRAVRPFATKDQGYGLPVHCVSWVEGGSRMAGDGLIVSADKKVVKIWDRNSPSTNFASVTPATDINHLHHLPGTGMIMLANEGIRMTSYYIPQLGPAPRWCSFLDNITEEMEEQTVRTVYEDYKFVERTELDRLGLTHLIGTPTLKPYMHGFFLSLKLYDAARLIANPFAYDEHRERLVRDKLEKLSESRIRSRGSGDVKVNKALAERIRKMEKKREKKASAEEEKGEGAVSLLNDPRFAQVFENPDFEIDTESREYGLLNPSGVSKSAMKRRTAVEEEEDESDRPSSDGLESDSESQSNSEDEDEMDVDSDSSREGDLTSYNPRARPASKAQPPQPISAPRQKRPQKHIPQRSVGSGPRLTTARTRIEPASMSAQDHDSKLGDDAHLNMLEDGGFEMSFVPSGRADSDDERKPKKKAPGVVGGKKIERFGVGMERGGGHEEDVKEIERNGRTKRRTGIRSGSKNTFRRGVYFQSKIKLSPFDHRQDASPFVEMESPIIPISDSFSHFVFSTLAKPPVLVLTAHPDDECMFFAPTILGLRKQGKDVRDWIGYVGNADGLGSIRRAELVRSYQVLGVGSRNVDVLDHPELQDDITRTWNTTLVAQIVEKYAHKHGIASIITFDNHGISSHPNHISLFQSTRIVSSRSASRVWVLYTTGLVAKYTGYLGALFPPRAGNDDGKGSSIVLVSGMEGVVPMVVRRVESVYVG</sequence>
<dbReference type="InterPro" id="IPR003737">
    <property type="entry name" value="GlcNAc_PI_deacetylase-related"/>
</dbReference>
<dbReference type="SUPFAM" id="SSF50978">
    <property type="entry name" value="WD40 repeat-like"/>
    <property type="match status" value="1"/>
</dbReference>
<dbReference type="Pfam" id="PF23098">
    <property type="entry name" value="Beta-prop_NOL10_N"/>
    <property type="match status" value="1"/>
</dbReference>
<dbReference type="SUPFAM" id="SSF102588">
    <property type="entry name" value="LmbE-like"/>
    <property type="match status" value="1"/>
</dbReference>
<dbReference type="Gene3D" id="2.130.10.10">
    <property type="entry name" value="YVTN repeat-like/Quinoprotein amine dehydrogenase"/>
    <property type="match status" value="1"/>
</dbReference>
<evidence type="ECO:0000256" key="8">
    <source>
        <dbReference type="SAM" id="MobiDB-lite"/>
    </source>
</evidence>
<dbReference type="Pfam" id="PF23097">
    <property type="entry name" value="NOL10_2nd"/>
    <property type="match status" value="1"/>
</dbReference>
<protein>
    <recommendedName>
        <fullName evidence="4">N-acetylglucosaminylphosphatidylinositol deacetylase</fullName>
        <ecNumber evidence="4">3.5.1.89</ecNumber>
    </recommendedName>
</protein>
<evidence type="ECO:0000256" key="7">
    <source>
        <dbReference type="ARBA" id="ARBA00023242"/>
    </source>
</evidence>
<feature type="domain" description="Nucleolar protein 10-like N-terminal" evidence="11">
    <location>
        <begin position="16"/>
        <end position="376"/>
    </location>
</feature>
<dbReference type="PANTHER" id="PTHR14927">
    <property type="entry name" value="NUCLEOLAR PROTEIN 10"/>
    <property type="match status" value="1"/>
</dbReference>
<feature type="region of interest" description="Disordered" evidence="8">
    <location>
        <begin position="472"/>
        <end position="493"/>
    </location>
</feature>
<reference evidence="12 13" key="1">
    <citation type="journal article" date="2019" name="Fungal Biol. Biotechnol.">
        <title>Draft genome sequence of fastidious pathogen Ceratobasidium theobromae, which causes vascular-streak dieback in Theobroma cacao.</title>
        <authorList>
            <person name="Ali S.S."/>
            <person name="Asman A."/>
            <person name="Shao J."/>
            <person name="Firmansyah A.P."/>
            <person name="Susilo A.W."/>
            <person name="Rosmana A."/>
            <person name="McMahon P."/>
            <person name="Junaid M."/>
            <person name="Guest D."/>
            <person name="Kheng T.Y."/>
            <person name="Meinhardt L.W."/>
            <person name="Bailey B.A."/>
        </authorList>
    </citation>
    <scope>NUCLEOTIDE SEQUENCE [LARGE SCALE GENOMIC DNA]</scope>
    <source>
        <strain evidence="12 13">CT2</strain>
    </source>
</reference>
<dbReference type="InterPro" id="IPR056551">
    <property type="entry name" value="Beta-prop_NOL10_N"/>
</dbReference>
<comment type="caution">
    <text evidence="12">The sequence shown here is derived from an EMBL/GenBank/DDBJ whole genome shotgun (WGS) entry which is preliminary data.</text>
</comment>
<evidence type="ECO:0000256" key="6">
    <source>
        <dbReference type="ARBA" id="ARBA00022737"/>
    </source>
</evidence>
<feature type="compositionally biased region" description="Acidic residues" evidence="8">
    <location>
        <begin position="551"/>
        <end position="571"/>
    </location>
</feature>
<feature type="compositionally biased region" description="Basic residues" evidence="8">
    <location>
        <begin position="602"/>
        <end position="611"/>
    </location>
</feature>
<dbReference type="InterPro" id="IPR056550">
    <property type="entry name" value="NOL10_2nd"/>
</dbReference>
<dbReference type="EC" id="3.5.1.89" evidence="4"/>
<keyword evidence="7" id="KW-0539">Nucleus</keyword>
<feature type="compositionally biased region" description="Basic and acidic residues" evidence="8">
    <location>
        <begin position="479"/>
        <end position="488"/>
    </location>
</feature>